<proteinExistence type="inferred from homology"/>
<dbReference type="InterPro" id="IPR018483">
    <property type="entry name" value="Carb_kinase_FGGY_CS"/>
</dbReference>
<dbReference type="RefSeq" id="WP_072854674.1">
    <property type="nucleotide sequence ID" value="NZ_FQVI01000040.1"/>
</dbReference>
<dbReference type="InterPro" id="IPR018484">
    <property type="entry name" value="FGGY_N"/>
</dbReference>
<protein>
    <submittedName>
        <fullName evidence="7">Xylulokinase</fullName>
    </submittedName>
</protein>
<dbReference type="STRING" id="1122155.SAMN02745158_04148"/>
<keyword evidence="8" id="KW-1185">Reference proteome</keyword>
<comment type="similarity">
    <text evidence="1 4">Belongs to the FGGY kinase family.</text>
</comment>
<dbReference type="InterPro" id="IPR018485">
    <property type="entry name" value="FGGY_C"/>
</dbReference>
<evidence type="ECO:0000256" key="3">
    <source>
        <dbReference type="ARBA" id="ARBA00022777"/>
    </source>
</evidence>
<evidence type="ECO:0000256" key="2">
    <source>
        <dbReference type="ARBA" id="ARBA00022679"/>
    </source>
</evidence>
<evidence type="ECO:0000259" key="5">
    <source>
        <dbReference type="Pfam" id="PF00370"/>
    </source>
</evidence>
<dbReference type="Gene3D" id="3.30.420.40">
    <property type="match status" value="2"/>
</dbReference>
<dbReference type="GO" id="GO:0016773">
    <property type="term" value="F:phosphotransferase activity, alcohol group as acceptor"/>
    <property type="evidence" value="ECO:0007669"/>
    <property type="project" value="InterPro"/>
</dbReference>
<dbReference type="EMBL" id="FQVI01000040">
    <property type="protein sequence ID" value="SHF54056.1"/>
    <property type="molecule type" value="Genomic_DNA"/>
</dbReference>
<dbReference type="InterPro" id="IPR000577">
    <property type="entry name" value="Carb_kinase_FGGY"/>
</dbReference>
<dbReference type="PROSITE" id="PS00445">
    <property type="entry name" value="FGGY_KINASES_2"/>
    <property type="match status" value="1"/>
</dbReference>
<dbReference type="CDD" id="cd07779">
    <property type="entry name" value="ASKHA_NBD_FGGY_YgcE-like"/>
    <property type="match status" value="1"/>
</dbReference>
<name>A0A1M5CH74_9CLOT</name>
<keyword evidence="3 4" id="KW-0418">Kinase</keyword>
<dbReference type="Proteomes" id="UP000184245">
    <property type="component" value="Unassembled WGS sequence"/>
</dbReference>
<gene>
    <name evidence="7" type="ORF">SAMN02745158_04148</name>
</gene>
<dbReference type="Pfam" id="PF02782">
    <property type="entry name" value="FGGY_C"/>
    <property type="match status" value="1"/>
</dbReference>
<dbReference type="PANTHER" id="PTHR43095:SF2">
    <property type="entry name" value="GLUCONOKINASE"/>
    <property type="match status" value="1"/>
</dbReference>
<dbReference type="InterPro" id="IPR043129">
    <property type="entry name" value="ATPase_NBD"/>
</dbReference>
<feature type="domain" description="Carbohydrate kinase FGGY C-terminal" evidence="6">
    <location>
        <begin position="249"/>
        <end position="438"/>
    </location>
</feature>
<keyword evidence="2 4" id="KW-0808">Transferase</keyword>
<evidence type="ECO:0000313" key="7">
    <source>
        <dbReference type="EMBL" id="SHF54056.1"/>
    </source>
</evidence>
<evidence type="ECO:0000256" key="4">
    <source>
        <dbReference type="RuleBase" id="RU003733"/>
    </source>
</evidence>
<dbReference type="AlphaFoldDB" id="A0A1M5CH74"/>
<organism evidence="7 8">
    <name type="scientific">Lactonifactor longoviformis DSM 17459</name>
    <dbReference type="NCBI Taxonomy" id="1122155"/>
    <lineage>
        <taxon>Bacteria</taxon>
        <taxon>Bacillati</taxon>
        <taxon>Bacillota</taxon>
        <taxon>Clostridia</taxon>
        <taxon>Eubacteriales</taxon>
        <taxon>Clostridiaceae</taxon>
        <taxon>Lactonifactor</taxon>
    </lineage>
</organism>
<dbReference type="PIRSF" id="PIRSF000538">
    <property type="entry name" value="GlpK"/>
    <property type="match status" value="1"/>
</dbReference>
<sequence length="494" mass="54086">MNILVLDIGTTSMRGVMYCEGKAVLKEVTCETPCIYKKEGIVEQDPNVWLNGVQRICRQIQEEFVIDAIAVTAFRSSVIAVDRAGTPLLPGIMWQDTRNSGICRELQGFSPMIRKKTGADLNTVFSGSRITWIKRNCPDIYRKTYKMVTVADFIIYHLTGRFATDYTYGSRSHLMNLHALIWDEELCRIFEIDSSKLCELIPPGSRAGYTTIGASKQFSIPHGIPVITSGGDQQCSAAGAGAWDKSTAVVNSGTGTFTVTVIDKVPEKEIESICNAASIPGKYILEANSLSGSAGFDWICRLLSGIGTQGRPDYKSINTLIEKVPPGAGGVSCIPHFSGCGTRAWNPQARAAFTGISLDTGRGELIRAVLEGIAVETKKNLKLLKGDGAAFDTIYISGGMTKSEVYNQLQANVYNCPVVSFKNPQATAFGAYMGAGVALAVFSDFKTAFQSGKWDDTRTIYEPKRETVALYEEIETRTELLFQYMRSMESSRRV</sequence>
<dbReference type="GO" id="GO:0005975">
    <property type="term" value="P:carbohydrate metabolic process"/>
    <property type="evidence" value="ECO:0007669"/>
    <property type="project" value="InterPro"/>
</dbReference>
<dbReference type="OrthoDB" id="9805576at2"/>
<dbReference type="SUPFAM" id="SSF53067">
    <property type="entry name" value="Actin-like ATPase domain"/>
    <property type="match status" value="2"/>
</dbReference>
<evidence type="ECO:0000259" key="6">
    <source>
        <dbReference type="Pfam" id="PF02782"/>
    </source>
</evidence>
<evidence type="ECO:0000313" key="8">
    <source>
        <dbReference type="Proteomes" id="UP000184245"/>
    </source>
</evidence>
<reference evidence="7 8" key="1">
    <citation type="submission" date="2016-11" db="EMBL/GenBank/DDBJ databases">
        <authorList>
            <person name="Jaros S."/>
            <person name="Januszkiewicz K."/>
            <person name="Wedrychowicz H."/>
        </authorList>
    </citation>
    <scope>NUCLEOTIDE SEQUENCE [LARGE SCALE GENOMIC DNA]</scope>
    <source>
        <strain evidence="7 8">DSM 17459</strain>
    </source>
</reference>
<dbReference type="PANTHER" id="PTHR43095">
    <property type="entry name" value="SUGAR KINASE"/>
    <property type="match status" value="1"/>
</dbReference>
<feature type="domain" description="Carbohydrate kinase FGGY N-terminal" evidence="5">
    <location>
        <begin position="3"/>
        <end position="239"/>
    </location>
</feature>
<dbReference type="InterPro" id="IPR050406">
    <property type="entry name" value="FGGY_Carb_Kinase"/>
</dbReference>
<dbReference type="GO" id="GO:0016301">
    <property type="term" value="F:kinase activity"/>
    <property type="evidence" value="ECO:0007669"/>
    <property type="project" value="UniProtKB-KW"/>
</dbReference>
<dbReference type="Pfam" id="PF00370">
    <property type="entry name" value="FGGY_N"/>
    <property type="match status" value="1"/>
</dbReference>
<evidence type="ECO:0000256" key="1">
    <source>
        <dbReference type="ARBA" id="ARBA00009156"/>
    </source>
</evidence>
<accession>A0A1M5CH74</accession>